<dbReference type="EMBL" id="CAJNNV010007792">
    <property type="protein sequence ID" value="CAE8595358.1"/>
    <property type="molecule type" value="Genomic_DNA"/>
</dbReference>
<dbReference type="Proteomes" id="UP000654075">
    <property type="component" value="Unassembled WGS sequence"/>
</dbReference>
<proteinExistence type="predicted"/>
<feature type="non-terminal residue" evidence="1">
    <location>
        <position position="66"/>
    </location>
</feature>
<accession>A0A813E4L5</accession>
<reference evidence="1" key="1">
    <citation type="submission" date="2021-02" db="EMBL/GenBank/DDBJ databases">
        <authorList>
            <person name="Dougan E. K."/>
            <person name="Rhodes N."/>
            <person name="Thang M."/>
            <person name="Chan C."/>
        </authorList>
    </citation>
    <scope>NUCLEOTIDE SEQUENCE</scope>
</reference>
<sequence length="66" mass="6970">AALDVSGRFGFGGPLPALAVCFRVKAMHGATTPGWARFLPCQLQAAVVQGARSSAVNNRNSKNNKW</sequence>
<name>A0A813E4L5_POLGL</name>
<evidence type="ECO:0000313" key="1">
    <source>
        <dbReference type="EMBL" id="CAE8595358.1"/>
    </source>
</evidence>
<gene>
    <name evidence="1" type="ORF">PGLA1383_LOCUS13871</name>
</gene>
<organism evidence="1 2">
    <name type="scientific">Polarella glacialis</name>
    <name type="common">Dinoflagellate</name>
    <dbReference type="NCBI Taxonomy" id="89957"/>
    <lineage>
        <taxon>Eukaryota</taxon>
        <taxon>Sar</taxon>
        <taxon>Alveolata</taxon>
        <taxon>Dinophyceae</taxon>
        <taxon>Suessiales</taxon>
        <taxon>Suessiaceae</taxon>
        <taxon>Polarella</taxon>
    </lineage>
</organism>
<comment type="caution">
    <text evidence="1">The sequence shown here is derived from an EMBL/GenBank/DDBJ whole genome shotgun (WGS) entry which is preliminary data.</text>
</comment>
<keyword evidence="2" id="KW-1185">Reference proteome</keyword>
<evidence type="ECO:0000313" key="2">
    <source>
        <dbReference type="Proteomes" id="UP000654075"/>
    </source>
</evidence>
<protein>
    <submittedName>
        <fullName evidence="1">Uncharacterized protein</fullName>
    </submittedName>
</protein>
<dbReference type="AlphaFoldDB" id="A0A813E4L5"/>